<reference evidence="1 2" key="1">
    <citation type="journal article" date="2015" name="Genome Announc.">
        <title>Expanding the biotechnology potential of lactobacilli through comparative genomics of 213 strains and associated genera.</title>
        <authorList>
            <person name="Sun Z."/>
            <person name="Harris H.M."/>
            <person name="McCann A."/>
            <person name="Guo C."/>
            <person name="Argimon S."/>
            <person name="Zhang W."/>
            <person name="Yang X."/>
            <person name="Jeffery I.B."/>
            <person name="Cooney J.C."/>
            <person name="Kagawa T.F."/>
            <person name="Liu W."/>
            <person name="Song Y."/>
            <person name="Salvetti E."/>
            <person name="Wrobel A."/>
            <person name="Rasinkangas P."/>
            <person name="Parkhill J."/>
            <person name="Rea M.C."/>
            <person name="O'Sullivan O."/>
            <person name="Ritari J."/>
            <person name="Douillard F.P."/>
            <person name="Paul Ross R."/>
            <person name="Yang R."/>
            <person name="Briner A.E."/>
            <person name="Felis G.E."/>
            <person name="de Vos W.M."/>
            <person name="Barrangou R."/>
            <person name="Klaenhammer T.R."/>
            <person name="Caufield P.W."/>
            <person name="Cui Y."/>
            <person name="Zhang H."/>
            <person name="O'Toole P.W."/>
        </authorList>
    </citation>
    <scope>NUCLEOTIDE SEQUENCE [LARGE SCALE GENOMIC DNA]</scope>
    <source>
        <strain evidence="1 2">DSM 20515</strain>
    </source>
</reference>
<sequence>MASEPAYLLYRLNNLPKTNVVQKAYVGATYVYALQLYDANTNVVISRVPKASATDTYDLDFSGANAEHMYLLNMGHGQTFEYFTHKGLDYWWIVTKGDGTTENWGTQVGRIQFEANTEASTPYNGNTTITRLSSVSSATTSGSAYGKIHRVEAALSTTNDSNRLLLIAGIDTDLMGHFTLYDNEKVNNLLDTVDAEHGNYSCGDLTSALASDPIREIKNITNGALLNDSVQGFDISDGRAIYISGGQAKGDNHATQDTPAISKYYWGTESLVQNSLYNTNWSSQNIETEGVQISSDLYVGISYHQTMSPYSTEQNRIYRTDKSLWDE</sequence>
<dbReference type="AlphaFoldDB" id="A0A0R2B9H3"/>
<dbReference type="GO" id="GO:0042742">
    <property type="term" value="P:defense response to bacterium"/>
    <property type="evidence" value="ECO:0007669"/>
    <property type="project" value="InterPro"/>
</dbReference>
<accession>A0A0R2B9H3</accession>
<dbReference type="STRING" id="33960.TY91_12910"/>
<protein>
    <recommendedName>
        <fullName evidence="3">Bacteriocin helveticin-J</fullName>
    </recommendedName>
</protein>
<dbReference type="Pfam" id="PF17312">
    <property type="entry name" value="Helveticin_J"/>
    <property type="match status" value="1"/>
</dbReference>
<dbReference type="EMBL" id="AYYR01000043">
    <property type="protein sequence ID" value="KRM75889.1"/>
    <property type="molecule type" value="Genomic_DNA"/>
</dbReference>
<dbReference type="PATRIC" id="fig|1423733.4.peg.2147"/>
<evidence type="ECO:0000313" key="1">
    <source>
        <dbReference type="EMBL" id="KRM75889.1"/>
    </source>
</evidence>
<dbReference type="RefSeq" id="WP_054758808.1">
    <property type="nucleotide sequence ID" value="NZ_AYYR01000043.1"/>
</dbReference>
<dbReference type="Proteomes" id="UP000051845">
    <property type="component" value="Unassembled WGS sequence"/>
</dbReference>
<dbReference type="InterPro" id="IPR035280">
    <property type="entry name" value="Helveticin_J"/>
</dbReference>
<organism evidence="1 2">
    <name type="scientific">Secundilactobacillus collinoides DSM 20515 = JCM 1123</name>
    <dbReference type="NCBI Taxonomy" id="1423733"/>
    <lineage>
        <taxon>Bacteria</taxon>
        <taxon>Bacillati</taxon>
        <taxon>Bacillota</taxon>
        <taxon>Bacilli</taxon>
        <taxon>Lactobacillales</taxon>
        <taxon>Lactobacillaceae</taxon>
        <taxon>Secundilactobacillus</taxon>
    </lineage>
</organism>
<proteinExistence type="predicted"/>
<gene>
    <name evidence="1" type="ORF">FC82_GL002043</name>
</gene>
<evidence type="ECO:0008006" key="3">
    <source>
        <dbReference type="Google" id="ProtNLM"/>
    </source>
</evidence>
<comment type="caution">
    <text evidence="1">The sequence shown here is derived from an EMBL/GenBank/DDBJ whole genome shotgun (WGS) entry which is preliminary data.</text>
</comment>
<name>A0A0R2B9H3_SECCO</name>
<evidence type="ECO:0000313" key="2">
    <source>
        <dbReference type="Proteomes" id="UP000051845"/>
    </source>
</evidence>